<accession>A0A392SM70</accession>
<dbReference type="AlphaFoldDB" id="A0A392SM70"/>
<evidence type="ECO:0000313" key="2">
    <source>
        <dbReference type="EMBL" id="MCI49983.1"/>
    </source>
</evidence>
<organism evidence="2 3">
    <name type="scientific">Trifolium medium</name>
    <dbReference type="NCBI Taxonomy" id="97028"/>
    <lineage>
        <taxon>Eukaryota</taxon>
        <taxon>Viridiplantae</taxon>
        <taxon>Streptophyta</taxon>
        <taxon>Embryophyta</taxon>
        <taxon>Tracheophyta</taxon>
        <taxon>Spermatophyta</taxon>
        <taxon>Magnoliopsida</taxon>
        <taxon>eudicotyledons</taxon>
        <taxon>Gunneridae</taxon>
        <taxon>Pentapetalae</taxon>
        <taxon>rosids</taxon>
        <taxon>fabids</taxon>
        <taxon>Fabales</taxon>
        <taxon>Fabaceae</taxon>
        <taxon>Papilionoideae</taxon>
        <taxon>50 kb inversion clade</taxon>
        <taxon>NPAAA clade</taxon>
        <taxon>Hologalegina</taxon>
        <taxon>IRL clade</taxon>
        <taxon>Trifolieae</taxon>
        <taxon>Trifolium</taxon>
    </lineage>
</organism>
<feature type="region of interest" description="Disordered" evidence="1">
    <location>
        <begin position="1"/>
        <end position="21"/>
    </location>
</feature>
<reference evidence="2 3" key="1">
    <citation type="journal article" date="2018" name="Front. Plant Sci.">
        <title>Red Clover (Trifolium pratense) and Zigzag Clover (T. medium) - A Picture of Genomic Similarities and Differences.</title>
        <authorList>
            <person name="Dluhosova J."/>
            <person name="Istvanek J."/>
            <person name="Nedelnik J."/>
            <person name="Repkova J."/>
        </authorList>
    </citation>
    <scope>NUCLEOTIDE SEQUENCE [LARGE SCALE GENOMIC DNA]</scope>
    <source>
        <strain evidence="3">cv. 10/8</strain>
        <tissue evidence="2">Leaf</tissue>
    </source>
</reference>
<keyword evidence="3" id="KW-1185">Reference proteome</keyword>
<feature type="non-terminal residue" evidence="2">
    <location>
        <position position="1"/>
    </location>
</feature>
<evidence type="ECO:0000256" key="1">
    <source>
        <dbReference type="SAM" id="MobiDB-lite"/>
    </source>
</evidence>
<comment type="caution">
    <text evidence="2">The sequence shown here is derived from an EMBL/GenBank/DDBJ whole genome shotgun (WGS) entry which is preliminary data.</text>
</comment>
<evidence type="ECO:0000313" key="3">
    <source>
        <dbReference type="Proteomes" id="UP000265520"/>
    </source>
</evidence>
<name>A0A392SM70_9FABA</name>
<sequence length="21" mass="2262">SSRESGRLSSGNDSSFSQYPN</sequence>
<dbReference type="EMBL" id="LXQA010409658">
    <property type="protein sequence ID" value="MCI49983.1"/>
    <property type="molecule type" value="Genomic_DNA"/>
</dbReference>
<dbReference type="Proteomes" id="UP000265520">
    <property type="component" value="Unassembled WGS sequence"/>
</dbReference>
<proteinExistence type="predicted"/>
<feature type="compositionally biased region" description="Polar residues" evidence="1">
    <location>
        <begin position="7"/>
        <end position="21"/>
    </location>
</feature>
<protein>
    <submittedName>
        <fullName evidence="2">Uncharacterized protein</fullName>
    </submittedName>
</protein>